<dbReference type="RefSeq" id="WP_065144276.1">
    <property type="nucleotide sequence ID" value="NZ_LZLS01000103.1"/>
</dbReference>
<dbReference type="Proteomes" id="UP000093928">
    <property type="component" value="Unassembled WGS sequence"/>
</dbReference>
<evidence type="ECO:0000313" key="1">
    <source>
        <dbReference type="EMBL" id="OBK27007.1"/>
    </source>
</evidence>
<dbReference type="AlphaFoldDB" id="A0A1A3P347"/>
<accession>A0A1A3P347</accession>
<dbReference type="EMBL" id="LZLS01000103">
    <property type="protein sequence ID" value="OBK27007.1"/>
    <property type="molecule type" value="Genomic_DNA"/>
</dbReference>
<sequence length="333" mass="36652">MCPSDLESEDDVRNEIEAWSTHPALAELVEMFGGKVPAGVGLGARLALLDEFSAVWDYRGRARTGTGRVHSQDAAGAVRWLIPRLDLPAVRLERIETLAGELGLTRESAPRGTEFDYLLIIGGGRYTNHLRVGYAREVTAGRKVGHIVLAAASRELMDSEQDAVASRAPWARTEFDLLVDAAGEALGLDIGAVQDHARQRVGQPHQGREVWSFPPESNSVGVPITLLETPSPDPDNRRANSADTYTFAAQTLRMHRSRCLLVAGQPVLPYLHFEALRILVLAFEIRLESVAFGVERYNRLGESDEQHPAKILQEVRSAIRSARAVVDQLTLIR</sequence>
<comment type="caution">
    <text evidence="1">The sequence shown here is derived from an EMBL/GenBank/DDBJ whole genome shotgun (WGS) entry which is preliminary data.</text>
</comment>
<evidence type="ECO:0000313" key="2">
    <source>
        <dbReference type="Proteomes" id="UP000093928"/>
    </source>
</evidence>
<proteinExistence type="predicted"/>
<reference evidence="1 2" key="1">
    <citation type="submission" date="2016-06" db="EMBL/GenBank/DDBJ databases">
        <authorList>
            <person name="Kjaerup R.B."/>
            <person name="Dalgaard T.S."/>
            <person name="Juul-Madsen H.R."/>
        </authorList>
    </citation>
    <scope>NUCLEOTIDE SEQUENCE [LARGE SCALE GENOMIC DNA]</scope>
    <source>
        <strain evidence="1 2">1165133.8</strain>
    </source>
</reference>
<gene>
    <name evidence="1" type="ORF">A5634_23970</name>
</gene>
<name>A0A1A3P347_MYCAS</name>
<dbReference type="OrthoDB" id="4683304at2"/>
<protein>
    <submittedName>
        <fullName evidence="1">Uncharacterized protein</fullName>
    </submittedName>
</protein>
<organism evidence="1 2">
    <name type="scientific">Mycobacterium asiaticum</name>
    <dbReference type="NCBI Taxonomy" id="1790"/>
    <lineage>
        <taxon>Bacteria</taxon>
        <taxon>Bacillati</taxon>
        <taxon>Actinomycetota</taxon>
        <taxon>Actinomycetes</taxon>
        <taxon>Mycobacteriales</taxon>
        <taxon>Mycobacteriaceae</taxon>
        <taxon>Mycobacterium</taxon>
    </lineage>
</organism>